<evidence type="ECO:0000313" key="3">
    <source>
        <dbReference type="EMBL" id="KAJ3998111.1"/>
    </source>
</evidence>
<evidence type="ECO:0008006" key="5">
    <source>
        <dbReference type="Google" id="ProtNLM"/>
    </source>
</evidence>
<feature type="non-terminal residue" evidence="3">
    <location>
        <position position="182"/>
    </location>
</feature>
<reference evidence="3" key="1">
    <citation type="submission" date="2022-08" db="EMBL/GenBank/DDBJ databases">
        <authorList>
            <consortium name="DOE Joint Genome Institute"/>
            <person name="Min B."/>
            <person name="Riley R."/>
            <person name="Sierra-Patev S."/>
            <person name="Naranjo-Ortiz M."/>
            <person name="Looney B."/>
            <person name="Konkel Z."/>
            <person name="Slot J.C."/>
            <person name="Sakamoto Y."/>
            <person name="Steenwyk J.L."/>
            <person name="Rokas A."/>
            <person name="Carro J."/>
            <person name="Camarero S."/>
            <person name="Ferreira P."/>
            <person name="Molpeceres G."/>
            <person name="Ruiz-Duenas F.J."/>
            <person name="Serrano A."/>
            <person name="Henrissat B."/>
            <person name="Drula E."/>
            <person name="Hughes K.W."/>
            <person name="Mata J.L."/>
            <person name="Ishikawa N.K."/>
            <person name="Vargas-Isla R."/>
            <person name="Ushijima S."/>
            <person name="Smith C.A."/>
            <person name="Ahrendt S."/>
            <person name="Andreopoulos W."/>
            <person name="He G."/>
            <person name="Labutti K."/>
            <person name="Lipzen A."/>
            <person name="Ng V."/>
            <person name="Sandor L."/>
            <person name="Barry K."/>
            <person name="Martinez A.T."/>
            <person name="Xiao Y."/>
            <person name="Gibbons J.G."/>
            <person name="Terashima K."/>
            <person name="Hibbett D.S."/>
            <person name="Grigoriev I.V."/>
        </authorList>
    </citation>
    <scope>NUCLEOTIDE SEQUENCE</scope>
    <source>
        <strain evidence="3">TFB10827</strain>
    </source>
</reference>
<keyword evidence="4" id="KW-1185">Reference proteome</keyword>
<dbReference type="EMBL" id="MU790566">
    <property type="protein sequence ID" value="KAJ3998111.1"/>
    <property type="molecule type" value="Genomic_DNA"/>
</dbReference>
<evidence type="ECO:0000313" key="4">
    <source>
        <dbReference type="Proteomes" id="UP001163828"/>
    </source>
</evidence>
<feature type="signal peptide" evidence="2">
    <location>
        <begin position="1"/>
        <end position="19"/>
    </location>
</feature>
<feature type="compositionally biased region" description="Low complexity" evidence="1">
    <location>
        <begin position="157"/>
        <end position="171"/>
    </location>
</feature>
<sequence>MFSQFSSTLVLALVASANAAPTLLSRPSHRSGDFFSIHRRAASAEVQKQNGLMAQKQNAAFAAMTTNSSCTTGQDACINGSFAQCTGSTFSLTPCSSGLSCFVLPLLNSNGTSISCDTQDDAEARIQAVGVDGGIFGNSTSATSTATSTAAAVSATPSASNATVTGTNSTDTGDDTDCADDD</sequence>
<protein>
    <recommendedName>
        <fullName evidence="5">Carbohydrate-binding module family 19 domain-containing protein</fullName>
    </recommendedName>
</protein>
<gene>
    <name evidence="3" type="ORF">F5050DRAFT_1567853</name>
</gene>
<accession>A0ABQ8QHV9</accession>
<keyword evidence="2" id="KW-0732">Signal</keyword>
<proteinExistence type="predicted"/>
<name>A0ABQ8QHV9_9AGAR</name>
<evidence type="ECO:0000256" key="2">
    <source>
        <dbReference type="SAM" id="SignalP"/>
    </source>
</evidence>
<feature type="region of interest" description="Disordered" evidence="1">
    <location>
        <begin position="157"/>
        <end position="182"/>
    </location>
</feature>
<dbReference type="Proteomes" id="UP001163828">
    <property type="component" value="Unassembled WGS sequence"/>
</dbReference>
<comment type="caution">
    <text evidence="3">The sequence shown here is derived from an EMBL/GenBank/DDBJ whole genome shotgun (WGS) entry which is preliminary data.</text>
</comment>
<evidence type="ECO:0000256" key="1">
    <source>
        <dbReference type="SAM" id="MobiDB-lite"/>
    </source>
</evidence>
<feature type="chain" id="PRO_5047245175" description="Carbohydrate-binding module family 19 domain-containing protein" evidence="2">
    <location>
        <begin position="20"/>
        <end position="182"/>
    </location>
</feature>
<feature type="compositionally biased region" description="Acidic residues" evidence="1">
    <location>
        <begin position="172"/>
        <end position="182"/>
    </location>
</feature>
<organism evidence="3 4">
    <name type="scientific">Lentinula boryana</name>
    <dbReference type="NCBI Taxonomy" id="40481"/>
    <lineage>
        <taxon>Eukaryota</taxon>
        <taxon>Fungi</taxon>
        <taxon>Dikarya</taxon>
        <taxon>Basidiomycota</taxon>
        <taxon>Agaricomycotina</taxon>
        <taxon>Agaricomycetes</taxon>
        <taxon>Agaricomycetidae</taxon>
        <taxon>Agaricales</taxon>
        <taxon>Marasmiineae</taxon>
        <taxon>Omphalotaceae</taxon>
        <taxon>Lentinula</taxon>
    </lineage>
</organism>